<dbReference type="KEGG" id="odi:ODI_R1864"/>
<feature type="transmembrane region" description="Helical" evidence="1">
    <location>
        <begin position="25"/>
        <end position="47"/>
    </location>
</feature>
<dbReference type="EMBL" id="FLRC01000017">
    <property type="protein sequence ID" value="SBT25338.1"/>
    <property type="molecule type" value="Genomic_DNA"/>
</dbReference>
<keyword evidence="1" id="KW-1133">Transmembrane helix</keyword>
<evidence type="ECO:0000313" key="3">
    <source>
        <dbReference type="EMBL" id="SOE49135.1"/>
    </source>
</evidence>
<protein>
    <submittedName>
        <fullName evidence="2">Uncharacterized protein</fullName>
    </submittedName>
</protein>
<gene>
    <name evidence="2" type="ORF">ODI_03641</name>
    <name evidence="3" type="ORF">ODI_R1864</name>
</gene>
<reference evidence="3 4" key="2">
    <citation type="submission" date="2017-08" db="EMBL/GenBank/DDBJ databases">
        <authorList>
            <person name="de Groot N.N."/>
        </authorList>
    </citation>
    <scope>NUCLEOTIDE SEQUENCE [LARGE SCALE GENOMIC DNA]</scope>
    <source>
        <strain evidence="3">Orrdi1</strain>
    </source>
</reference>
<keyword evidence="4" id="KW-1185">Reference proteome</keyword>
<dbReference type="OrthoDB" id="9027682at2"/>
<name>A0A1C3K1Q1_9BURK</name>
<dbReference type="RefSeq" id="WP_067753117.1">
    <property type="nucleotide sequence ID" value="NZ_LT907988.1"/>
</dbReference>
<dbReference type="AlphaFoldDB" id="A0A1C3K1Q1"/>
<organism evidence="2 4">
    <name type="scientific">Orrella dioscoreae</name>
    <dbReference type="NCBI Taxonomy" id="1851544"/>
    <lineage>
        <taxon>Bacteria</taxon>
        <taxon>Pseudomonadati</taxon>
        <taxon>Pseudomonadota</taxon>
        <taxon>Betaproteobacteria</taxon>
        <taxon>Burkholderiales</taxon>
        <taxon>Alcaligenaceae</taxon>
        <taxon>Orrella</taxon>
    </lineage>
</organism>
<evidence type="ECO:0000256" key="1">
    <source>
        <dbReference type="SAM" id="Phobius"/>
    </source>
</evidence>
<sequence length="112" mass="12283">MTPPIADHSGAQGHRSSGWRFDRTLNIPTIATVLAMFISVVGFAINANSKADEALRQVQEVKAAQVAQSTAASTQTSALRTEIRADLRDVNQKLDQLMFRLGGQANMKEWTR</sequence>
<evidence type="ECO:0000313" key="2">
    <source>
        <dbReference type="EMBL" id="SBT25338.1"/>
    </source>
</evidence>
<dbReference type="Proteomes" id="UP000078558">
    <property type="component" value="Chromosome I"/>
</dbReference>
<evidence type="ECO:0000313" key="4">
    <source>
        <dbReference type="Proteomes" id="UP000078558"/>
    </source>
</evidence>
<dbReference type="STRING" id="1851544.ODI_03641"/>
<dbReference type="EMBL" id="LT907988">
    <property type="protein sequence ID" value="SOE49135.1"/>
    <property type="molecule type" value="Genomic_DNA"/>
</dbReference>
<accession>A0A1C3K1Q1</accession>
<reference evidence="2 4" key="1">
    <citation type="submission" date="2016-06" db="EMBL/GenBank/DDBJ databases">
        <authorList>
            <person name="Kjaerup R.B."/>
            <person name="Dalgaard T.S."/>
            <person name="Juul-Madsen H.R."/>
        </authorList>
    </citation>
    <scope>NUCLEOTIDE SEQUENCE [LARGE SCALE GENOMIC DNA]</scope>
    <source>
        <strain evidence="2">Orrdi1</strain>
    </source>
</reference>
<keyword evidence="1" id="KW-0472">Membrane</keyword>
<keyword evidence="1" id="KW-0812">Transmembrane</keyword>
<proteinExistence type="predicted"/>